<comment type="caution">
    <text evidence="2">The sequence shown here is derived from an EMBL/GenBank/DDBJ whole genome shotgun (WGS) entry which is preliminary data.</text>
</comment>
<evidence type="ECO:0000259" key="1">
    <source>
        <dbReference type="Pfam" id="PF21686"/>
    </source>
</evidence>
<dbReference type="Gene3D" id="3.90.920.10">
    <property type="entry name" value="DNA primase, PRIM domain"/>
    <property type="match status" value="1"/>
</dbReference>
<feature type="domain" description="DNA ligase D polymerase" evidence="1">
    <location>
        <begin position="14"/>
        <end position="243"/>
    </location>
</feature>
<dbReference type="EMBL" id="JBHSHC010000112">
    <property type="protein sequence ID" value="MFC4768758.1"/>
    <property type="molecule type" value="Genomic_DNA"/>
</dbReference>
<dbReference type="PANTHER" id="PTHR42705:SF2">
    <property type="entry name" value="BIFUNCTIONAL NON-HOMOLOGOUS END JOINING PROTEIN LIGD"/>
    <property type="match status" value="1"/>
</dbReference>
<evidence type="ECO:0000313" key="2">
    <source>
        <dbReference type="EMBL" id="MFC4768758.1"/>
    </source>
</evidence>
<dbReference type="InterPro" id="IPR014145">
    <property type="entry name" value="LigD_pol_dom"/>
</dbReference>
<sequence>MDESITVDGREICINDRLLMIWIYPHGINDKKIEKRLVPESAPDWITQTFYKGKQRILLNDRATLAWVGSYPGQEIHVPFDRHTQDGYPTELVFDLDPPDSDHFELTLEVALKLKEVLDSLGFVSVPKTSGATGLQIYVPIQPEYTFKQTRHINKFIADYMLQQMPEKITLERVVEKRGKKLYFDYLQLWAGRTMVAPYSVRARTNATVSAPVMWEELQRGFDPTDFTIINMPDRIRKKGDLFSLVTTEKLTQSLDEILGFLQRRGCII</sequence>
<dbReference type="Pfam" id="PF21686">
    <property type="entry name" value="LigD_Prim-Pol"/>
    <property type="match status" value="1"/>
</dbReference>
<evidence type="ECO:0000313" key="3">
    <source>
        <dbReference type="Proteomes" id="UP001596002"/>
    </source>
</evidence>
<organism evidence="2 3">
    <name type="scientific">Effusibacillus consociatus</name>
    <dbReference type="NCBI Taxonomy" id="1117041"/>
    <lineage>
        <taxon>Bacteria</taxon>
        <taxon>Bacillati</taxon>
        <taxon>Bacillota</taxon>
        <taxon>Bacilli</taxon>
        <taxon>Bacillales</taxon>
        <taxon>Alicyclobacillaceae</taxon>
        <taxon>Effusibacillus</taxon>
    </lineage>
</organism>
<keyword evidence="3" id="KW-1185">Reference proteome</keyword>
<dbReference type="InterPro" id="IPR052171">
    <property type="entry name" value="NHEJ_LigD"/>
</dbReference>
<reference evidence="3" key="1">
    <citation type="journal article" date="2019" name="Int. J. Syst. Evol. Microbiol.">
        <title>The Global Catalogue of Microorganisms (GCM) 10K type strain sequencing project: providing services to taxonomists for standard genome sequencing and annotation.</title>
        <authorList>
            <consortium name="The Broad Institute Genomics Platform"/>
            <consortium name="The Broad Institute Genome Sequencing Center for Infectious Disease"/>
            <person name="Wu L."/>
            <person name="Ma J."/>
        </authorList>
    </citation>
    <scope>NUCLEOTIDE SEQUENCE [LARGE SCALE GENOMIC DNA]</scope>
    <source>
        <strain evidence="3">WYCCWR 12678</strain>
    </source>
</reference>
<protein>
    <submittedName>
        <fullName evidence="2">DNA polymerase domain-containing protein</fullName>
    </submittedName>
</protein>
<accession>A0ABV9Q4N2</accession>
<proteinExistence type="predicted"/>
<gene>
    <name evidence="2" type="ORF">ACFO8Q_15540</name>
</gene>
<dbReference type="Proteomes" id="UP001596002">
    <property type="component" value="Unassembled WGS sequence"/>
</dbReference>
<dbReference type="PANTHER" id="PTHR42705">
    <property type="entry name" value="BIFUNCTIONAL NON-HOMOLOGOUS END JOINING PROTEIN LIGD"/>
    <property type="match status" value="1"/>
</dbReference>
<name>A0ABV9Q4N2_9BACL</name>
<dbReference type="RefSeq" id="WP_380026703.1">
    <property type="nucleotide sequence ID" value="NZ_JBHSHC010000112.1"/>
</dbReference>